<dbReference type="PANTHER" id="PTHR31793:SF27">
    <property type="entry name" value="NOVEL THIOESTERASE SUPERFAMILY DOMAIN AND SAPOSIN A-TYPE DOMAIN CONTAINING PROTEIN (0610012H03RIK)"/>
    <property type="match status" value="1"/>
</dbReference>
<dbReference type="OrthoDB" id="9800856at2"/>
<dbReference type="InterPro" id="IPR006684">
    <property type="entry name" value="YbgC/YbaW"/>
</dbReference>
<evidence type="ECO:0000313" key="3">
    <source>
        <dbReference type="EMBL" id="TCP94899.1"/>
    </source>
</evidence>
<evidence type="ECO:0000256" key="1">
    <source>
        <dbReference type="ARBA" id="ARBA00005953"/>
    </source>
</evidence>
<dbReference type="RefSeq" id="WP_131976986.1">
    <property type="nucleotide sequence ID" value="NZ_SLYB01000013.1"/>
</dbReference>
<keyword evidence="2 3" id="KW-0378">Hydrolase</keyword>
<gene>
    <name evidence="3" type="ORF">EDC44_11345</name>
</gene>
<dbReference type="EMBL" id="SLYB01000013">
    <property type="protein sequence ID" value="TCP94899.1"/>
    <property type="molecule type" value="Genomic_DNA"/>
</dbReference>
<evidence type="ECO:0000313" key="4">
    <source>
        <dbReference type="Proteomes" id="UP000295763"/>
    </source>
</evidence>
<comment type="caution">
    <text evidence="3">The sequence shown here is derived from an EMBL/GenBank/DDBJ whole genome shotgun (WGS) entry which is preliminary data.</text>
</comment>
<comment type="similarity">
    <text evidence="1">Belongs to the 4-hydroxybenzoyl-CoA thioesterase family.</text>
</comment>
<protein>
    <submittedName>
        <fullName evidence="3">Acyl-CoA thioester hydrolase</fullName>
    </submittedName>
</protein>
<dbReference type="AlphaFoldDB" id="A0A4R2SWN2"/>
<evidence type="ECO:0000256" key="2">
    <source>
        <dbReference type="ARBA" id="ARBA00022801"/>
    </source>
</evidence>
<dbReference type="InterPro" id="IPR029069">
    <property type="entry name" value="HotDog_dom_sf"/>
</dbReference>
<sequence length="142" mass="16387">MRKKGCFAVETEIKVPFFDVDSLNIVWHGNYVKYLEVARCALLDALDYNYITMKQCGYMWPVIAVELKYVKPAIFGADLIVRAELVEWETRLKVNYTIFDKASGERLTRASTTQVAVDLITHEMQFTTPESWQSAVRKVINL</sequence>
<dbReference type="PIRSF" id="PIRSF003230">
    <property type="entry name" value="YbgC"/>
    <property type="match status" value="1"/>
</dbReference>
<dbReference type="SUPFAM" id="SSF54637">
    <property type="entry name" value="Thioesterase/thiol ester dehydrase-isomerase"/>
    <property type="match status" value="1"/>
</dbReference>
<dbReference type="CDD" id="cd00586">
    <property type="entry name" value="4HBT"/>
    <property type="match status" value="1"/>
</dbReference>
<name>A0A4R2SWN2_9PAST</name>
<organism evidence="3 4">
    <name type="scientific">Cricetibacter osteomyelitidis</name>
    <dbReference type="NCBI Taxonomy" id="1521931"/>
    <lineage>
        <taxon>Bacteria</taxon>
        <taxon>Pseudomonadati</taxon>
        <taxon>Pseudomonadota</taxon>
        <taxon>Gammaproteobacteria</taxon>
        <taxon>Pasteurellales</taxon>
        <taxon>Pasteurellaceae</taxon>
        <taxon>Cricetibacter</taxon>
    </lineage>
</organism>
<proteinExistence type="inferred from homology"/>
<accession>A0A4R2SWN2</accession>
<dbReference type="InterPro" id="IPR050563">
    <property type="entry name" value="4-hydroxybenzoyl-CoA_TE"/>
</dbReference>
<dbReference type="Proteomes" id="UP000295763">
    <property type="component" value="Unassembled WGS sequence"/>
</dbReference>
<dbReference type="GO" id="GO:0047617">
    <property type="term" value="F:fatty acyl-CoA hydrolase activity"/>
    <property type="evidence" value="ECO:0007669"/>
    <property type="project" value="TreeGrafter"/>
</dbReference>
<keyword evidence="4" id="KW-1185">Reference proteome</keyword>
<reference evidence="3 4" key="1">
    <citation type="submission" date="2019-03" db="EMBL/GenBank/DDBJ databases">
        <title>Genomic Encyclopedia of Type Strains, Phase IV (KMG-IV): sequencing the most valuable type-strain genomes for metagenomic binning, comparative biology and taxonomic classification.</title>
        <authorList>
            <person name="Goeker M."/>
        </authorList>
    </citation>
    <scope>NUCLEOTIDE SEQUENCE [LARGE SCALE GENOMIC DNA]</scope>
    <source>
        <strain evidence="3 4">DSM 28404</strain>
    </source>
</reference>
<dbReference type="Gene3D" id="3.10.129.10">
    <property type="entry name" value="Hotdog Thioesterase"/>
    <property type="match status" value="1"/>
</dbReference>
<dbReference type="PANTHER" id="PTHR31793">
    <property type="entry name" value="4-HYDROXYBENZOYL-COA THIOESTERASE FAMILY MEMBER"/>
    <property type="match status" value="1"/>
</dbReference>
<dbReference type="Pfam" id="PF13279">
    <property type="entry name" value="4HBT_2"/>
    <property type="match status" value="1"/>
</dbReference>